<evidence type="ECO:0000256" key="1">
    <source>
        <dbReference type="SAM" id="SignalP"/>
    </source>
</evidence>
<keyword evidence="4" id="KW-1185">Reference proteome</keyword>
<reference evidence="3 4" key="1">
    <citation type="submission" date="2023-01" db="EMBL/GenBank/DDBJ databases">
        <title>Novel species of the genus Asticcacaulis isolated from rivers.</title>
        <authorList>
            <person name="Lu H."/>
        </authorList>
    </citation>
    <scope>NUCLEOTIDE SEQUENCE [LARGE SCALE GENOMIC DNA]</scope>
    <source>
        <strain evidence="3 4">LKC15W</strain>
    </source>
</reference>
<evidence type="ECO:0000313" key="4">
    <source>
        <dbReference type="Proteomes" id="UP001218579"/>
    </source>
</evidence>
<comment type="caution">
    <text evidence="3">The sequence shown here is derived from an EMBL/GenBank/DDBJ whole genome shotgun (WGS) entry which is preliminary data.</text>
</comment>
<dbReference type="Gene3D" id="2.160.20.120">
    <property type="match status" value="1"/>
</dbReference>
<accession>A0ABT5HM34</accession>
<feature type="chain" id="PRO_5045722066" evidence="1">
    <location>
        <begin position="27"/>
        <end position="296"/>
    </location>
</feature>
<dbReference type="Proteomes" id="UP001218579">
    <property type="component" value="Unassembled WGS sequence"/>
</dbReference>
<gene>
    <name evidence="3" type="ORF">PQU98_14310</name>
</gene>
<proteinExistence type="predicted"/>
<protein>
    <submittedName>
        <fullName evidence="3">DUF2807 domain-containing protein</fullName>
    </submittedName>
</protein>
<evidence type="ECO:0000313" key="3">
    <source>
        <dbReference type="EMBL" id="MDC7677315.1"/>
    </source>
</evidence>
<dbReference type="Pfam" id="PF10988">
    <property type="entry name" value="DUF2807"/>
    <property type="match status" value="1"/>
</dbReference>
<dbReference type="EMBL" id="JAQQKV010000003">
    <property type="protein sequence ID" value="MDC7677315.1"/>
    <property type="molecule type" value="Genomic_DNA"/>
</dbReference>
<keyword evidence="1" id="KW-0732">Signal</keyword>
<dbReference type="InterPro" id="IPR021255">
    <property type="entry name" value="DUF2807"/>
</dbReference>
<name>A0ABT5HM34_9CAUL</name>
<feature type="signal peptide" evidence="1">
    <location>
        <begin position="1"/>
        <end position="26"/>
    </location>
</feature>
<feature type="domain" description="Putative auto-transporter adhesin head GIN" evidence="2">
    <location>
        <begin position="191"/>
        <end position="294"/>
    </location>
</feature>
<dbReference type="RefSeq" id="WP_272745638.1">
    <property type="nucleotide sequence ID" value="NZ_JAQQKV010000003.1"/>
</dbReference>
<organism evidence="3 4">
    <name type="scientific">Asticcacaulis machinosus</name>
    <dbReference type="NCBI Taxonomy" id="2984211"/>
    <lineage>
        <taxon>Bacteria</taxon>
        <taxon>Pseudomonadati</taxon>
        <taxon>Pseudomonadota</taxon>
        <taxon>Alphaproteobacteria</taxon>
        <taxon>Caulobacterales</taxon>
        <taxon>Caulobacteraceae</taxon>
        <taxon>Asticcacaulis</taxon>
    </lineage>
</organism>
<evidence type="ECO:0000259" key="2">
    <source>
        <dbReference type="Pfam" id="PF10988"/>
    </source>
</evidence>
<sequence>MKPGLICLFLATPVVAVCALSARAEAATQLELKDMAARVIVTPEDRADIDLKVRNNPNLPKITVRMSGDKMIVSGQLAHKIKGCGRDVKITGIGTVRYDDLPVIHVRTPRDVKLSAASPTFGDIGQSRSLKLAMSGCGSWQAAPVAGKLNLANSGSGDITVASAAEADIAGSGSGKITVGAVRGRTHAVNAGSGDLDLGDIGGDLSVKTSGSGSSTINRVSGDVDIAGAGSGRFILRDGHAPRVNISLAGSGDVQFGGTAGEVEASIAGSGDVRLGRVTGSVNKRVIGSGSVRVGP</sequence>